<dbReference type="RefSeq" id="WP_270878038.1">
    <property type="nucleotide sequence ID" value="NZ_JAQFVF010000015.1"/>
</dbReference>
<organism evidence="1 2">
    <name type="scientific">Paenibacillus aestuarii</name>
    <dbReference type="NCBI Taxonomy" id="516965"/>
    <lineage>
        <taxon>Bacteria</taxon>
        <taxon>Bacillati</taxon>
        <taxon>Bacillota</taxon>
        <taxon>Bacilli</taxon>
        <taxon>Bacillales</taxon>
        <taxon>Paenibacillaceae</taxon>
        <taxon>Paenibacillus</taxon>
    </lineage>
</organism>
<comment type="caution">
    <text evidence="1">The sequence shown here is derived from an EMBL/GenBank/DDBJ whole genome shotgun (WGS) entry which is preliminary data.</text>
</comment>
<dbReference type="Proteomes" id="UP001596044">
    <property type="component" value="Unassembled WGS sequence"/>
</dbReference>
<evidence type="ECO:0000313" key="1">
    <source>
        <dbReference type="EMBL" id="MFC5451254.1"/>
    </source>
</evidence>
<reference evidence="2" key="1">
    <citation type="journal article" date="2019" name="Int. J. Syst. Evol. Microbiol.">
        <title>The Global Catalogue of Microorganisms (GCM) 10K type strain sequencing project: providing services to taxonomists for standard genome sequencing and annotation.</title>
        <authorList>
            <consortium name="The Broad Institute Genomics Platform"/>
            <consortium name="The Broad Institute Genome Sequencing Center for Infectious Disease"/>
            <person name="Wu L."/>
            <person name="Ma J."/>
        </authorList>
    </citation>
    <scope>NUCLEOTIDE SEQUENCE [LARGE SCALE GENOMIC DNA]</scope>
    <source>
        <strain evidence="2">KACC 11904</strain>
    </source>
</reference>
<evidence type="ECO:0000313" key="2">
    <source>
        <dbReference type="Proteomes" id="UP001596044"/>
    </source>
</evidence>
<gene>
    <name evidence="1" type="ORF">ACFPOG_23750</name>
</gene>
<sequence length="85" mass="9537">MTDHAFKSMIMFTKDLELTFRCGSFVASRLHAPVQTILIKMDENALESGGLCMMMIVVKSFDGAGYTRIFGRLEGIAWNKHSETC</sequence>
<dbReference type="EMBL" id="JBHSMJ010000031">
    <property type="protein sequence ID" value="MFC5451254.1"/>
    <property type="molecule type" value="Genomic_DNA"/>
</dbReference>
<protein>
    <submittedName>
        <fullName evidence="1">Uncharacterized protein</fullName>
    </submittedName>
</protein>
<proteinExistence type="predicted"/>
<accession>A0ABW0KCZ3</accession>
<name>A0ABW0KCZ3_9BACL</name>
<keyword evidence="2" id="KW-1185">Reference proteome</keyword>